<accession>A0ACB5TJE4</accession>
<evidence type="ECO:0000313" key="1">
    <source>
        <dbReference type="EMBL" id="GME89355.1"/>
    </source>
</evidence>
<keyword evidence="2" id="KW-1185">Reference proteome</keyword>
<dbReference type="EMBL" id="BSXV01000499">
    <property type="protein sequence ID" value="GME89355.1"/>
    <property type="molecule type" value="Genomic_DNA"/>
</dbReference>
<dbReference type="Proteomes" id="UP001165101">
    <property type="component" value="Unassembled WGS sequence"/>
</dbReference>
<name>A0ACB5TJE4_CANBO</name>
<organism evidence="1 2">
    <name type="scientific">Candida boidinii</name>
    <name type="common">Yeast</name>
    <dbReference type="NCBI Taxonomy" id="5477"/>
    <lineage>
        <taxon>Eukaryota</taxon>
        <taxon>Fungi</taxon>
        <taxon>Dikarya</taxon>
        <taxon>Ascomycota</taxon>
        <taxon>Saccharomycotina</taxon>
        <taxon>Pichiomycetes</taxon>
        <taxon>Pichiales</taxon>
        <taxon>Pichiaceae</taxon>
        <taxon>Ogataea</taxon>
        <taxon>Ogataea/Candida clade</taxon>
    </lineage>
</organism>
<reference evidence="1" key="1">
    <citation type="submission" date="2023-04" db="EMBL/GenBank/DDBJ databases">
        <title>Candida boidinii NBRC 1967.</title>
        <authorList>
            <person name="Ichikawa N."/>
            <person name="Sato H."/>
            <person name="Tonouchi N."/>
        </authorList>
    </citation>
    <scope>NUCLEOTIDE SEQUENCE</scope>
    <source>
        <strain evidence="1">NBRC 1967</strain>
    </source>
</reference>
<protein>
    <submittedName>
        <fullName evidence="1">Unnamed protein product</fullName>
    </submittedName>
</protein>
<comment type="caution">
    <text evidence="1">The sequence shown here is derived from an EMBL/GenBank/DDBJ whole genome shotgun (WGS) entry which is preliminary data.</text>
</comment>
<proteinExistence type="predicted"/>
<evidence type="ECO:0000313" key="2">
    <source>
        <dbReference type="Proteomes" id="UP001165101"/>
    </source>
</evidence>
<gene>
    <name evidence="1" type="ORF">Cboi01_000136400</name>
</gene>
<sequence>MESNKIRIPDKLTPPIKFAEVQPQLYRGAYPRPVNYRYLESLQLKTMVALLPQPVTLESDASLFSFCTKNQINLIHVECDGKTKDKGKKRGIPIDHDSVIRVLEILLDKQHNPIFIFCNNGGQITSLIVACLRKLGFWNSVSIFNEFVNYSSTVNHNDRYFIESFKAKLKLPIVENRVDWIWNGLSKTVIDNHPFITFIEHDKELHQENAINAIDLK</sequence>